<accession>A0A6P5P5N4</accession>
<dbReference type="InterPro" id="IPR001519">
    <property type="entry name" value="Ferritin"/>
</dbReference>
<evidence type="ECO:0000256" key="2">
    <source>
        <dbReference type="ARBA" id="ARBA00007513"/>
    </source>
</evidence>
<comment type="similarity">
    <text evidence="2 8">Belongs to the ferritin family.</text>
</comment>
<dbReference type="GO" id="GO:0008199">
    <property type="term" value="F:ferric iron binding"/>
    <property type="evidence" value="ECO:0007669"/>
    <property type="project" value="InterPro"/>
</dbReference>
<dbReference type="Proteomes" id="UP000515126">
    <property type="component" value="Chromosome X"/>
</dbReference>
<evidence type="ECO:0000313" key="11">
    <source>
        <dbReference type="RefSeq" id="XP_021009398.1"/>
    </source>
</evidence>
<dbReference type="GO" id="GO:0004322">
    <property type="term" value="F:ferroxidase activity"/>
    <property type="evidence" value="ECO:0007669"/>
    <property type="project" value="UniProtKB-EC"/>
</dbReference>
<evidence type="ECO:0000313" key="10">
    <source>
        <dbReference type="Proteomes" id="UP000515126"/>
    </source>
</evidence>
<comment type="catalytic activity">
    <reaction evidence="6">
        <text>4 Fe(2+) + O2 + 4 H(+) = 4 Fe(3+) + 2 H2O</text>
        <dbReference type="Rhea" id="RHEA:11148"/>
        <dbReference type="ChEBI" id="CHEBI:15377"/>
        <dbReference type="ChEBI" id="CHEBI:15378"/>
        <dbReference type="ChEBI" id="CHEBI:15379"/>
        <dbReference type="ChEBI" id="CHEBI:29033"/>
        <dbReference type="ChEBI" id="CHEBI:29034"/>
        <dbReference type="EC" id="1.16.3.1"/>
    </reaction>
</comment>
<evidence type="ECO:0000256" key="8">
    <source>
        <dbReference type="RuleBase" id="RU361145"/>
    </source>
</evidence>
<sequence>MGFLRRPRHHPRRCCPPRFIRARAAYPLVFIPLPEVLLPPQVLQNYHIDCEVAINRQVQLQLSTSYVYLSMAFYFDREDVALEKFSSFFLNKSHECTANAEKFLALQNQRGGRTSLRTISKPDRDDWIGGLPAMERAFQLELTLNESLVALRLLAASKSDAQLCSFLENHFLSKQVEVLKEMSSYLISMRQRASPEVDMAEYLFGKLSLDHINKK</sequence>
<dbReference type="AlphaFoldDB" id="A0A6P5P5N4"/>
<dbReference type="GO" id="GO:0006826">
    <property type="term" value="P:iron ion transport"/>
    <property type="evidence" value="ECO:0007669"/>
    <property type="project" value="InterPro"/>
</dbReference>
<keyword evidence="4 7" id="KW-0479">Metal-binding</keyword>
<dbReference type="InterPro" id="IPR009078">
    <property type="entry name" value="Ferritin-like_SF"/>
</dbReference>
<evidence type="ECO:0000256" key="4">
    <source>
        <dbReference type="ARBA" id="ARBA00022723"/>
    </source>
</evidence>
<evidence type="ECO:0000256" key="3">
    <source>
        <dbReference type="ARBA" id="ARBA00022434"/>
    </source>
</evidence>
<keyword evidence="5 7" id="KW-0408">Iron</keyword>
<dbReference type="InterPro" id="IPR009040">
    <property type="entry name" value="Ferritin-like_diiron"/>
</dbReference>
<dbReference type="InterPro" id="IPR008331">
    <property type="entry name" value="Ferritin_DPS_dom"/>
</dbReference>
<dbReference type="InterPro" id="IPR012347">
    <property type="entry name" value="Ferritin-like"/>
</dbReference>
<keyword evidence="3 8" id="KW-0409">Iron storage</keyword>
<dbReference type="RefSeq" id="XP_021009398.1">
    <property type="nucleotide sequence ID" value="XM_021153739.1"/>
</dbReference>
<gene>
    <name evidence="11" type="primary">Fth1p18</name>
</gene>
<reference evidence="11" key="1">
    <citation type="submission" date="2025-08" db="UniProtKB">
        <authorList>
            <consortium name="RefSeq"/>
        </authorList>
    </citation>
    <scope>IDENTIFICATION</scope>
</reference>
<dbReference type="PANTHER" id="PTHR11431">
    <property type="entry name" value="FERRITIN"/>
    <property type="match status" value="1"/>
</dbReference>
<dbReference type="CTD" id="612277"/>
<dbReference type="PROSITE" id="PS50905">
    <property type="entry name" value="FERRITIN_LIKE"/>
    <property type="match status" value="1"/>
</dbReference>
<evidence type="ECO:0000256" key="7">
    <source>
        <dbReference type="PIRSR" id="PIRSR601519-1"/>
    </source>
</evidence>
<evidence type="ECO:0000256" key="5">
    <source>
        <dbReference type="ARBA" id="ARBA00023004"/>
    </source>
</evidence>
<keyword evidence="10" id="KW-1185">Reference proteome</keyword>
<dbReference type="GO" id="GO:0008198">
    <property type="term" value="F:ferrous iron binding"/>
    <property type="evidence" value="ECO:0007669"/>
    <property type="project" value="TreeGrafter"/>
</dbReference>
<dbReference type="CDD" id="cd01056">
    <property type="entry name" value="Euk_Ferritin"/>
    <property type="match status" value="1"/>
</dbReference>
<organism evidence="10 11">
    <name type="scientific">Mus caroli</name>
    <name type="common">Ryukyu mouse</name>
    <name type="synonym">Ricefield mouse</name>
    <dbReference type="NCBI Taxonomy" id="10089"/>
    <lineage>
        <taxon>Eukaryota</taxon>
        <taxon>Metazoa</taxon>
        <taxon>Chordata</taxon>
        <taxon>Craniata</taxon>
        <taxon>Vertebrata</taxon>
        <taxon>Euteleostomi</taxon>
        <taxon>Mammalia</taxon>
        <taxon>Eutheria</taxon>
        <taxon>Euarchontoglires</taxon>
        <taxon>Glires</taxon>
        <taxon>Rodentia</taxon>
        <taxon>Myomorpha</taxon>
        <taxon>Muroidea</taxon>
        <taxon>Muridae</taxon>
        <taxon>Murinae</taxon>
        <taxon>Mus</taxon>
        <taxon>Mus</taxon>
    </lineage>
</organism>
<comment type="function">
    <text evidence="8">Stores iron in a soluble, non-toxic, readily available form. Important for iron homeostasis. Iron is taken up in the ferrous form and deposited as ferric hydroxides after oxidation.</text>
</comment>
<dbReference type="Pfam" id="PF00210">
    <property type="entry name" value="Ferritin"/>
    <property type="match status" value="1"/>
</dbReference>
<comment type="subcellular location">
    <subcellularLocation>
        <location evidence="1">Cytoplasmic vesicle</location>
        <location evidence="1">Autophagosome</location>
    </subcellularLocation>
</comment>
<name>A0A6P5P5N4_MUSCR</name>
<proteinExistence type="inferred from homology"/>
<evidence type="ECO:0000256" key="6">
    <source>
        <dbReference type="ARBA" id="ARBA00047990"/>
    </source>
</evidence>
<protein>
    <recommendedName>
        <fullName evidence="8">Ferritin</fullName>
    </recommendedName>
</protein>
<feature type="binding site" evidence="7">
    <location>
        <position position="175"/>
    </location>
    <ligand>
        <name>Fe cation</name>
        <dbReference type="ChEBI" id="CHEBI:24875"/>
        <label>1</label>
    </ligand>
</feature>
<dbReference type="GO" id="GO:0006879">
    <property type="term" value="P:intracellular iron ion homeostasis"/>
    <property type="evidence" value="ECO:0007669"/>
    <property type="project" value="UniProtKB-KW"/>
</dbReference>
<evidence type="ECO:0000256" key="1">
    <source>
        <dbReference type="ARBA" id="ARBA00004419"/>
    </source>
</evidence>
<dbReference type="SUPFAM" id="SSF47240">
    <property type="entry name" value="Ferritin-like"/>
    <property type="match status" value="1"/>
</dbReference>
<dbReference type="Gene3D" id="1.20.1260.10">
    <property type="match status" value="1"/>
</dbReference>
<feature type="domain" description="Ferritin-like diiron" evidence="9">
    <location>
        <begin position="44"/>
        <end position="193"/>
    </location>
</feature>
<dbReference type="FunFam" id="1.20.1260.10:FF:000002">
    <property type="entry name" value="Ferritin, mitochondrial"/>
    <property type="match status" value="1"/>
</dbReference>
<dbReference type="KEGG" id="mcal:110287058"/>
<dbReference type="GeneID" id="110287058"/>
<feature type="binding site" evidence="7">
    <location>
        <position position="141"/>
    </location>
    <ligand>
        <name>Fe cation</name>
        <dbReference type="ChEBI" id="CHEBI:24875"/>
        <label>1</label>
    </ligand>
</feature>
<dbReference type="PANTHER" id="PTHR11431:SF37">
    <property type="entry name" value="FERRITIN HEAVY CHAIN"/>
    <property type="match status" value="1"/>
</dbReference>
<dbReference type="GO" id="GO:0005776">
    <property type="term" value="C:autophagosome"/>
    <property type="evidence" value="ECO:0007669"/>
    <property type="project" value="UniProtKB-SubCell"/>
</dbReference>
<evidence type="ECO:0000259" key="9">
    <source>
        <dbReference type="PROSITE" id="PS50905"/>
    </source>
</evidence>